<dbReference type="InterPro" id="IPR019322">
    <property type="entry name" value="TIMM29"/>
</dbReference>
<accession>A0A0D2UBI5</accession>
<gene>
    <name evidence="1" type="ORF">CAOG_003379</name>
</gene>
<reference evidence="2" key="1">
    <citation type="submission" date="2011-02" db="EMBL/GenBank/DDBJ databases">
        <title>The Genome Sequence of Capsaspora owczarzaki ATCC 30864.</title>
        <authorList>
            <person name="Russ C."/>
            <person name="Cuomo C."/>
            <person name="Burger G."/>
            <person name="Gray M.W."/>
            <person name="Holland P.W.H."/>
            <person name="King N."/>
            <person name="Lang F.B.F."/>
            <person name="Roger A.J."/>
            <person name="Ruiz-Trillo I."/>
            <person name="Young S.K."/>
            <person name="Zeng Q."/>
            <person name="Gargeya S."/>
            <person name="Alvarado L."/>
            <person name="Berlin A."/>
            <person name="Chapman S.B."/>
            <person name="Chen Z."/>
            <person name="Freedman E."/>
            <person name="Gellesch M."/>
            <person name="Goldberg J."/>
            <person name="Griggs A."/>
            <person name="Gujja S."/>
            <person name="Heilman E."/>
            <person name="Heiman D."/>
            <person name="Howarth C."/>
            <person name="Mehta T."/>
            <person name="Neiman D."/>
            <person name="Pearson M."/>
            <person name="Roberts A."/>
            <person name="Saif S."/>
            <person name="Shea T."/>
            <person name="Shenoy N."/>
            <person name="Sisk P."/>
            <person name="Stolte C."/>
            <person name="Sykes S."/>
            <person name="White J."/>
            <person name="Yandava C."/>
            <person name="Haas B."/>
            <person name="Nusbaum C."/>
            <person name="Birren B."/>
        </authorList>
    </citation>
    <scope>NUCLEOTIDE SEQUENCE</scope>
    <source>
        <strain evidence="2">ATCC 30864</strain>
    </source>
</reference>
<keyword evidence="2" id="KW-1185">Reference proteome</keyword>
<organism evidence="1 2">
    <name type="scientific">Capsaspora owczarzaki (strain ATCC 30864)</name>
    <dbReference type="NCBI Taxonomy" id="595528"/>
    <lineage>
        <taxon>Eukaryota</taxon>
        <taxon>Filasterea</taxon>
        <taxon>Capsaspora</taxon>
    </lineage>
</organism>
<dbReference type="PhylomeDB" id="A0A0D2UBI5"/>
<dbReference type="InParanoid" id="A0A0D2UBI5"/>
<dbReference type="OrthoDB" id="5970620at2759"/>
<dbReference type="Proteomes" id="UP000008743">
    <property type="component" value="Unassembled WGS sequence"/>
</dbReference>
<evidence type="ECO:0000313" key="2">
    <source>
        <dbReference type="Proteomes" id="UP000008743"/>
    </source>
</evidence>
<dbReference type="PANTHER" id="PTHR21435:SF1">
    <property type="entry name" value="MITOCHONDRIAL IMPORT INNER MEMBRANE TRANSLOCASE SUBUNIT TIM29"/>
    <property type="match status" value="1"/>
</dbReference>
<dbReference type="Pfam" id="PF10171">
    <property type="entry name" value="Tim29"/>
    <property type="match status" value="1"/>
</dbReference>
<dbReference type="STRING" id="595528.A0A0D2UBI5"/>
<protein>
    <submittedName>
        <fullName evidence="1">Uncharacterized protein</fullName>
    </submittedName>
</protein>
<proteinExistence type="predicted"/>
<name>A0A0D2UBI5_CAPO3</name>
<sequence length="165" mass="18307">MGSAVREKITVLYGDYKTATLDTIKAIRTRPHVAAGWAGLFGSLGYIVATNPAPQSYERAALVASGNELYLLSPAARNARTFATVQSARELAQQHQLYHLDLVLFSLILRKDTSADCKSYRHKIGQLEFSHPLSLSALNTKVVDVGAVGRWWRLERTMVDFDVEN</sequence>
<dbReference type="AlphaFoldDB" id="A0A0D2UBI5"/>
<dbReference type="GO" id="GO:0045039">
    <property type="term" value="P:protein insertion into mitochondrial inner membrane"/>
    <property type="evidence" value="ECO:0007669"/>
    <property type="project" value="TreeGrafter"/>
</dbReference>
<dbReference type="GO" id="GO:0042721">
    <property type="term" value="C:TIM22 mitochondrial import inner membrane insertion complex"/>
    <property type="evidence" value="ECO:0007669"/>
    <property type="project" value="InterPro"/>
</dbReference>
<evidence type="ECO:0000313" key="1">
    <source>
        <dbReference type="EMBL" id="KJE92401.1"/>
    </source>
</evidence>
<dbReference type="PANTHER" id="PTHR21435">
    <property type="entry name" value="MITOCHONDRIAL IMPORT INNER MEMBRANE TRANSLOCASE SUBUNIT TIM29"/>
    <property type="match status" value="1"/>
</dbReference>
<dbReference type="EMBL" id="KE346363">
    <property type="protein sequence ID" value="KJE92401.1"/>
    <property type="molecule type" value="Genomic_DNA"/>
</dbReference>